<dbReference type="Proteomes" id="UP000238314">
    <property type="component" value="Unassembled WGS sequence"/>
</dbReference>
<reference evidence="4" key="2">
    <citation type="submission" date="2017-01" db="EMBL/GenBank/DDBJ databases">
        <authorList>
            <person name="Varghese N."/>
            <person name="Submissions S."/>
        </authorList>
    </citation>
    <scope>NUCLEOTIDE SEQUENCE [LARGE SCALE GENOMIC DNA]</scope>
    <source>
        <strain evidence="4">DSM 21068</strain>
    </source>
</reference>
<keyword evidence="1" id="KW-1133">Transmembrane helix</keyword>
<dbReference type="Proteomes" id="UP000186246">
    <property type="component" value="Unassembled WGS sequence"/>
</dbReference>
<dbReference type="AlphaFoldDB" id="A0A1N7PAR8"/>
<proteinExistence type="predicted"/>
<protein>
    <submittedName>
        <fullName evidence="3">Uncharacterized protein</fullName>
    </submittedName>
</protein>
<dbReference type="RefSeq" id="WP_076452797.1">
    <property type="nucleotide sequence ID" value="NZ_FTOJ01000012.1"/>
</dbReference>
<dbReference type="STRING" id="551459.SAMN05421796_11253"/>
<dbReference type="EMBL" id="FTOJ01000012">
    <property type="protein sequence ID" value="SIT07640.1"/>
    <property type="molecule type" value="Genomic_DNA"/>
</dbReference>
<evidence type="ECO:0000256" key="1">
    <source>
        <dbReference type="SAM" id="Phobius"/>
    </source>
</evidence>
<evidence type="ECO:0000313" key="5">
    <source>
        <dbReference type="Proteomes" id="UP000238314"/>
    </source>
</evidence>
<keyword evidence="5" id="KW-1185">Reference proteome</keyword>
<evidence type="ECO:0000313" key="2">
    <source>
        <dbReference type="EMBL" id="PQA95381.1"/>
    </source>
</evidence>
<reference evidence="3" key="3">
    <citation type="submission" date="2017-01" db="EMBL/GenBank/DDBJ databases">
        <authorList>
            <person name="Mah S.A."/>
            <person name="Swanson W.J."/>
            <person name="Moy G.W."/>
            <person name="Vacquier V.D."/>
        </authorList>
    </citation>
    <scope>NUCLEOTIDE SEQUENCE [LARGE SCALE GENOMIC DNA]</scope>
    <source>
        <strain evidence="3">DSM 21068</strain>
    </source>
</reference>
<evidence type="ECO:0000313" key="3">
    <source>
        <dbReference type="EMBL" id="SIT07640.1"/>
    </source>
</evidence>
<dbReference type="EMBL" id="MUGO01000007">
    <property type="protein sequence ID" value="PQA95381.1"/>
    <property type="molecule type" value="Genomic_DNA"/>
</dbReference>
<feature type="transmembrane region" description="Helical" evidence="1">
    <location>
        <begin position="6"/>
        <end position="23"/>
    </location>
</feature>
<reference evidence="2 5" key="1">
    <citation type="submission" date="2016-11" db="EMBL/GenBank/DDBJ databases">
        <title>Whole genomes of Flavobacteriaceae.</title>
        <authorList>
            <person name="Stine C."/>
            <person name="Li C."/>
            <person name="Tadesse D."/>
        </authorList>
    </citation>
    <scope>NUCLEOTIDE SEQUENCE [LARGE SCALE GENOMIC DNA]</scope>
    <source>
        <strain evidence="2 5">DSM 21068</strain>
    </source>
</reference>
<keyword evidence="1" id="KW-0812">Transmembrane</keyword>
<accession>A0A1N7PAR8</accession>
<organism evidence="3 4">
    <name type="scientific">Chryseobacterium piscicola</name>
    <dbReference type="NCBI Taxonomy" id="551459"/>
    <lineage>
        <taxon>Bacteria</taxon>
        <taxon>Pseudomonadati</taxon>
        <taxon>Bacteroidota</taxon>
        <taxon>Flavobacteriia</taxon>
        <taxon>Flavobacteriales</taxon>
        <taxon>Weeksellaceae</taxon>
        <taxon>Chryseobacterium group</taxon>
        <taxon>Chryseobacterium</taxon>
    </lineage>
</organism>
<name>A0A1N7PAR8_9FLAO</name>
<evidence type="ECO:0000313" key="4">
    <source>
        <dbReference type="Proteomes" id="UP000186246"/>
    </source>
</evidence>
<sequence>MKKIYFLILILSLIVGGFIFYDLKSNEKLETSSKSHKIQNINPEIFIFHFQPSLKENSEVIINFEKKYLVFKTMYPFIPEPPPRRGGAKEPFENSKKPLQNYFTDLEGDDLKHLKSLIKSLSTSDYKRIEDNYIDGISYNFSILFSDKSLKNAFVAHDKTENQEKIILEVLRLLEKTNKHEENFEILVYYSKIY</sequence>
<dbReference type="OrthoDB" id="9973770at2"/>
<keyword evidence="1" id="KW-0472">Membrane</keyword>
<gene>
    <name evidence="2" type="ORF">B0A70_06115</name>
    <name evidence="3" type="ORF">SAMN05421796_11253</name>
</gene>